<dbReference type="GO" id="GO:0012505">
    <property type="term" value="C:endomembrane system"/>
    <property type="evidence" value="ECO:0007669"/>
    <property type="project" value="UniProtKB-SubCell"/>
</dbReference>
<dbReference type="Pfam" id="PF01699">
    <property type="entry name" value="Na_Ca_ex"/>
    <property type="match status" value="2"/>
</dbReference>
<gene>
    <name evidence="14" type="ORF">LshimejAT787_0202890</name>
</gene>
<dbReference type="GO" id="GO:0000329">
    <property type="term" value="C:fungal-type vacuole membrane"/>
    <property type="evidence" value="ECO:0007669"/>
    <property type="project" value="TreeGrafter"/>
</dbReference>
<keyword evidence="12" id="KW-0926">Vacuole</keyword>
<evidence type="ECO:0000256" key="2">
    <source>
        <dbReference type="ARBA" id="ARBA00008170"/>
    </source>
</evidence>
<dbReference type="NCBIfam" id="TIGR00846">
    <property type="entry name" value="caca2"/>
    <property type="match status" value="1"/>
</dbReference>
<comment type="similarity">
    <text evidence="2 12">Belongs to the Ca(2+):cation antiporter (CaCA) (TC 2.A.19) family.</text>
</comment>
<dbReference type="Proteomes" id="UP001063166">
    <property type="component" value="Unassembled WGS sequence"/>
</dbReference>
<evidence type="ECO:0000256" key="10">
    <source>
        <dbReference type="PIRSR" id="PIRSR613078-1"/>
    </source>
</evidence>
<keyword evidence="7 12" id="KW-1133">Transmembrane helix</keyword>
<evidence type="ECO:0000259" key="13">
    <source>
        <dbReference type="Pfam" id="PF01699"/>
    </source>
</evidence>
<evidence type="ECO:0000256" key="12">
    <source>
        <dbReference type="RuleBase" id="RU365028"/>
    </source>
</evidence>
<accession>A0A9P3PFY1</accession>
<comment type="caution">
    <text evidence="14">The sequence shown here is derived from an EMBL/GenBank/DDBJ whole genome shotgun (WGS) entry which is preliminary data.</text>
</comment>
<dbReference type="InterPro" id="IPR004798">
    <property type="entry name" value="CAX-like"/>
</dbReference>
<keyword evidence="9 12" id="KW-0472">Membrane</keyword>
<dbReference type="Gene3D" id="3.40.50.1240">
    <property type="entry name" value="Phosphoglycerate mutase-like"/>
    <property type="match status" value="1"/>
</dbReference>
<evidence type="ECO:0000256" key="11">
    <source>
        <dbReference type="PIRSR" id="PIRSR613078-2"/>
    </source>
</evidence>
<keyword evidence="5 12" id="KW-0812">Transmembrane</keyword>
<evidence type="ECO:0000256" key="3">
    <source>
        <dbReference type="ARBA" id="ARBA00022448"/>
    </source>
</evidence>
<feature type="transmembrane region" description="Helical" evidence="12">
    <location>
        <begin position="305"/>
        <end position="325"/>
    </location>
</feature>
<evidence type="ECO:0000313" key="14">
    <source>
        <dbReference type="EMBL" id="GLB34724.1"/>
    </source>
</evidence>
<feature type="transmembrane region" description="Helical" evidence="12">
    <location>
        <begin position="481"/>
        <end position="504"/>
    </location>
</feature>
<dbReference type="PROSITE" id="PS00175">
    <property type="entry name" value="PG_MUTASE"/>
    <property type="match status" value="1"/>
</dbReference>
<dbReference type="NCBIfam" id="TIGR00378">
    <property type="entry name" value="cax"/>
    <property type="match status" value="1"/>
</dbReference>
<dbReference type="Pfam" id="PF00300">
    <property type="entry name" value="His_Phos_1"/>
    <property type="match status" value="1"/>
</dbReference>
<feature type="active site" description="Tele-phosphohistidine intermediate" evidence="10">
    <location>
        <position position="12"/>
    </location>
</feature>
<feature type="transmembrane region" description="Helical" evidence="12">
    <location>
        <begin position="337"/>
        <end position="359"/>
    </location>
</feature>
<keyword evidence="12" id="KW-0050">Antiport</keyword>
<feature type="binding site" evidence="11">
    <location>
        <position position="61"/>
    </location>
    <ligand>
        <name>substrate</name>
    </ligand>
</feature>
<dbReference type="InterPro" id="IPR001345">
    <property type="entry name" value="PG/BPGM_mutase_AS"/>
</dbReference>
<dbReference type="GO" id="GO:0006874">
    <property type="term" value="P:intracellular calcium ion homeostasis"/>
    <property type="evidence" value="ECO:0007669"/>
    <property type="project" value="TreeGrafter"/>
</dbReference>
<keyword evidence="15" id="KW-1185">Reference proteome</keyword>
<comment type="function">
    <text evidence="12">Has a role in promoting intracellular calcium ion sequestration via the exchange of calcium ions for hydrogen ions across the vacuolar membrane. Involved also in manganese ion homeostasis via its uptake into the vacuole.</text>
</comment>
<comment type="subcellular location">
    <subcellularLocation>
        <location evidence="1">Endomembrane system</location>
        <topology evidence="1">Multi-pass membrane protein</topology>
    </subcellularLocation>
    <subcellularLocation>
        <location evidence="12">Vacuole membrane</location>
    </subcellularLocation>
</comment>
<protein>
    <recommendedName>
        <fullName evidence="12">Vacuolar calcium ion transporter</fullName>
    </recommendedName>
</protein>
<dbReference type="GO" id="GO:0003824">
    <property type="term" value="F:catalytic activity"/>
    <property type="evidence" value="ECO:0007669"/>
    <property type="project" value="InterPro"/>
</dbReference>
<feature type="transmembrane region" description="Helical" evidence="12">
    <location>
        <begin position="235"/>
        <end position="259"/>
    </location>
</feature>
<feature type="transmembrane region" description="Helical" evidence="12">
    <location>
        <begin position="451"/>
        <end position="475"/>
    </location>
</feature>
<feature type="transmembrane region" description="Helical" evidence="12">
    <location>
        <begin position="511"/>
        <end position="530"/>
    </location>
</feature>
<keyword evidence="8 12" id="KW-0406">Ion transport</keyword>
<dbReference type="EMBL" id="BRPK01000002">
    <property type="protein sequence ID" value="GLB34724.1"/>
    <property type="molecule type" value="Genomic_DNA"/>
</dbReference>
<feature type="active site" description="Proton donor/acceptor" evidence="10">
    <location>
        <position position="86"/>
    </location>
</feature>
<evidence type="ECO:0000256" key="4">
    <source>
        <dbReference type="ARBA" id="ARBA00022568"/>
    </source>
</evidence>
<dbReference type="InterPro" id="IPR004837">
    <property type="entry name" value="NaCa_Exmemb"/>
</dbReference>
<feature type="transmembrane region" description="Helical" evidence="12">
    <location>
        <begin position="204"/>
        <end position="223"/>
    </location>
</feature>
<organism evidence="14 15">
    <name type="scientific">Lyophyllum shimeji</name>
    <name type="common">Hon-shimeji</name>
    <name type="synonym">Tricholoma shimeji</name>
    <dbReference type="NCBI Taxonomy" id="47721"/>
    <lineage>
        <taxon>Eukaryota</taxon>
        <taxon>Fungi</taxon>
        <taxon>Dikarya</taxon>
        <taxon>Basidiomycota</taxon>
        <taxon>Agaricomycotina</taxon>
        <taxon>Agaricomycetes</taxon>
        <taxon>Agaricomycetidae</taxon>
        <taxon>Agaricales</taxon>
        <taxon>Tricholomatineae</taxon>
        <taxon>Lyophyllaceae</taxon>
        <taxon>Lyophyllum</taxon>
    </lineage>
</organism>
<dbReference type="SMART" id="SM00855">
    <property type="entry name" value="PGAM"/>
    <property type="match status" value="1"/>
</dbReference>
<evidence type="ECO:0000256" key="9">
    <source>
        <dbReference type="ARBA" id="ARBA00023136"/>
    </source>
</evidence>
<dbReference type="CDD" id="cd07067">
    <property type="entry name" value="HP_PGM_like"/>
    <property type="match status" value="1"/>
</dbReference>
<dbReference type="OrthoDB" id="1699231at2759"/>
<evidence type="ECO:0000256" key="6">
    <source>
        <dbReference type="ARBA" id="ARBA00022837"/>
    </source>
</evidence>
<evidence type="ECO:0000256" key="1">
    <source>
        <dbReference type="ARBA" id="ARBA00004127"/>
    </source>
</evidence>
<dbReference type="GO" id="GO:0015369">
    <property type="term" value="F:calcium:proton antiporter activity"/>
    <property type="evidence" value="ECO:0007669"/>
    <property type="project" value="UniProtKB-UniRule"/>
</dbReference>
<feature type="binding site" evidence="11">
    <location>
        <begin position="11"/>
        <end position="18"/>
    </location>
    <ligand>
        <name>substrate</name>
    </ligand>
</feature>
<feature type="domain" description="Sodium/calcium exchanger membrane region" evidence="13">
    <location>
        <begin position="388"/>
        <end position="529"/>
    </location>
</feature>
<dbReference type="SUPFAM" id="SSF53254">
    <property type="entry name" value="Phosphoglycerate mutase-like"/>
    <property type="match status" value="1"/>
</dbReference>
<feature type="transmembrane region" description="Helical" evidence="12">
    <location>
        <begin position="388"/>
        <end position="408"/>
    </location>
</feature>
<name>A0A9P3PFY1_LYOSH</name>
<feature type="domain" description="Sodium/calcium exchanger membrane region" evidence="13">
    <location>
        <begin position="206"/>
        <end position="361"/>
    </location>
</feature>
<feature type="transmembrane region" description="Helical" evidence="12">
    <location>
        <begin position="177"/>
        <end position="198"/>
    </location>
</feature>
<feature type="transmembrane region" description="Helical" evidence="12">
    <location>
        <begin position="271"/>
        <end position="293"/>
    </location>
</feature>
<dbReference type="InterPro" id="IPR029033">
    <property type="entry name" value="His_PPase_superfam"/>
</dbReference>
<dbReference type="AlphaFoldDB" id="A0A9P3PFY1"/>
<dbReference type="InterPro" id="IPR013078">
    <property type="entry name" value="His_Pase_superF_clade-1"/>
</dbReference>
<sequence>MTVLARVYLVRHGETDENRDKIIQGQLDTRLNSMGLRQARLVGEALRSVPFEIAFSSDLTRATTTAETILAHHPNVRLQRQPELRERYMGELQGKVVQTKLQAGASADQSMESGAFFAARAESWWITYILEGTASLPKKSEPYHILATTHGGFIGTLRAAAVVKAEHEPSWTASYKWFLFGSYLNVLLLFVPLSFISHHLNWDAALRFTFSFMAIIPLAKLLGEATDQMSAKLGETLAGLLNASFGNAVEIIVGVAALLRDELRIVQTSMLGSILSNILLVLGCAFIAAGFKFKESTFHVTGTQASASFMTLACITLVIPAAYHATQNGEGIAAEAGLLVISRGTAMLLLAVYIAYLFFQLKTHPELFEPEDKPEEEEPRMNTAASGLALLAVTVVTSFCADYLVASIEETANRYHIPKPFIGLILLPIVSNAAEHVTAVFMALKNRMELTITVCVGSSIQIAAFVIPLLVIVGWMTGHELTLFFADFETVVFFASVLLVNTLIQDGRSNYMEGIMLIALYLVIALSFWVS</sequence>
<feature type="transmembrane region" description="Helical" evidence="12">
    <location>
        <begin position="420"/>
        <end position="444"/>
    </location>
</feature>
<dbReference type="Gene3D" id="1.20.1420.30">
    <property type="entry name" value="NCX, central ion-binding region"/>
    <property type="match status" value="1"/>
</dbReference>
<keyword evidence="6 12" id="KW-0106">Calcium</keyword>
<dbReference type="PANTHER" id="PTHR31503:SF22">
    <property type="entry name" value="VACUOLAR CALCIUM ION TRANSPORTER"/>
    <property type="match status" value="1"/>
</dbReference>
<evidence type="ECO:0000256" key="7">
    <source>
        <dbReference type="ARBA" id="ARBA00022989"/>
    </source>
</evidence>
<evidence type="ECO:0000256" key="5">
    <source>
        <dbReference type="ARBA" id="ARBA00022692"/>
    </source>
</evidence>
<keyword evidence="3 12" id="KW-0813">Transport</keyword>
<reference evidence="14" key="1">
    <citation type="submission" date="2022-07" db="EMBL/GenBank/DDBJ databases">
        <title>The genome of Lyophyllum shimeji provides insight into the initial evolution of ectomycorrhizal fungal genome.</title>
        <authorList>
            <person name="Kobayashi Y."/>
            <person name="Shibata T."/>
            <person name="Hirakawa H."/>
            <person name="Shigenobu S."/>
            <person name="Nishiyama T."/>
            <person name="Yamada A."/>
            <person name="Hasebe M."/>
            <person name="Kawaguchi M."/>
        </authorList>
    </citation>
    <scope>NUCLEOTIDE SEQUENCE</scope>
    <source>
        <strain evidence="14">AT787</strain>
    </source>
</reference>
<evidence type="ECO:0000313" key="15">
    <source>
        <dbReference type="Proteomes" id="UP001063166"/>
    </source>
</evidence>
<dbReference type="InterPro" id="IPR044880">
    <property type="entry name" value="NCX_ion-bd_dom_sf"/>
</dbReference>
<proteinExistence type="inferred from homology"/>
<dbReference type="InterPro" id="IPR004713">
    <property type="entry name" value="CaH_exchang"/>
</dbReference>
<dbReference type="PANTHER" id="PTHR31503">
    <property type="entry name" value="VACUOLAR CALCIUM ION TRANSPORTER"/>
    <property type="match status" value="1"/>
</dbReference>
<keyword evidence="4 12" id="KW-0109">Calcium transport</keyword>
<evidence type="ECO:0000256" key="8">
    <source>
        <dbReference type="ARBA" id="ARBA00023065"/>
    </source>
</evidence>